<gene>
    <name evidence="3" type="ORF">LT679_12275</name>
</gene>
<name>A0ABS8U747_9SPHI</name>
<dbReference type="Proteomes" id="UP001199919">
    <property type="component" value="Unassembled WGS sequence"/>
</dbReference>
<sequence>MSKKIIFTVLLAVAISSAKAQQATIGSKPKHVKSVIRGISVQNIPDTLHNPRKAVMRSLMVPGWGQIYNRQWWKVPIVCGGLGLIGSAVIFNQNYYSQFLTIAKYRRRGEQPAPGDKYYKEYMALKDRSASDAYVESTLNSYRRNRDLAILGMLGGWGIQMIDAYIDAKFINSYSMDDNLSYNIRPSLINQAVYASGISNRFIPSLKFTATF</sequence>
<keyword evidence="4" id="KW-1185">Reference proteome</keyword>
<feature type="chain" id="PRO_5045561401" evidence="1">
    <location>
        <begin position="21"/>
        <end position="212"/>
    </location>
</feature>
<keyword evidence="1" id="KW-0732">Signal</keyword>
<evidence type="ECO:0000259" key="2">
    <source>
        <dbReference type="Pfam" id="PF18935"/>
    </source>
</evidence>
<organism evidence="3 4">
    <name type="scientific">Mucilaginibacter roseus</name>
    <dbReference type="NCBI Taxonomy" id="1528868"/>
    <lineage>
        <taxon>Bacteria</taxon>
        <taxon>Pseudomonadati</taxon>
        <taxon>Bacteroidota</taxon>
        <taxon>Sphingobacteriia</taxon>
        <taxon>Sphingobacteriales</taxon>
        <taxon>Sphingobacteriaceae</taxon>
        <taxon>Mucilaginibacter</taxon>
    </lineage>
</organism>
<dbReference type="InterPro" id="IPR043738">
    <property type="entry name" value="DUF5683"/>
</dbReference>
<dbReference type="RefSeq" id="WP_232177886.1">
    <property type="nucleotide sequence ID" value="NZ_JAJPWV010000003.1"/>
</dbReference>
<evidence type="ECO:0000256" key="1">
    <source>
        <dbReference type="SAM" id="SignalP"/>
    </source>
</evidence>
<dbReference type="EMBL" id="JAJPWV010000003">
    <property type="protein sequence ID" value="MCD8741383.1"/>
    <property type="molecule type" value="Genomic_DNA"/>
</dbReference>
<comment type="caution">
    <text evidence="3">The sequence shown here is derived from an EMBL/GenBank/DDBJ whole genome shotgun (WGS) entry which is preliminary data.</text>
</comment>
<feature type="domain" description="DUF5683" evidence="2">
    <location>
        <begin position="48"/>
        <end position="194"/>
    </location>
</feature>
<feature type="signal peptide" evidence="1">
    <location>
        <begin position="1"/>
        <end position="20"/>
    </location>
</feature>
<proteinExistence type="predicted"/>
<protein>
    <submittedName>
        <fullName evidence="3">DUF5683 domain-containing protein</fullName>
    </submittedName>
</protein>
<evidence type="ECO:0000313" key="3">
    <source>
        <dbReference type="EMBL" id="MCD8741383.1"/>
    </source>
</evidence>
<reference evidence="3 4" key="1">
    <citation type="submission" date="2021-12" db="EMBL/GenBank/DDBJ databases">
        <title>Mucilaginibacter roseus genome.</title>
        <authorList>
            <person name="Ferreira J.R."/>
            <person name="Newman J.D."/>
        </authorList>
    </citation>
    <scope>NUCLEOTIDE SEQUENCE [LARGE SCALE GENOMIC DNA]</scope>
    <source>
        <strain evidence="3 4">LMG 28454</strain>
    </source>
</reference>
<accession>A0ABS8U747</accession>
<evidence type="ECO:0000313" key="4">
    <source>
        <dbReference type="Proteomes" id="UP001199919"/>
    </source>
</evidence>
<dbReference type="Pfam" id="PF18935">
    <property type="entry name" value="DUF5683"/>
    <property type="match status" value="1"/>
</dbReference>